<organism evidence="2 3">
    <name type="scientific">Holothuria leucospilota</name>
    <name type="common">Black long sea cucumber</name>
    <name type="synonym">Mertensiothuria leucospilota</name>
    <dbReference type="NCBI Taxonomy" id="206669"/>
    <lineage>
        <taxon>Eukaryota</taxon>
        <taxon>Metazoa</taxon>
        <taxon>Echinodermata</taxon>
        <taxon>Eleutherozoa</taxon>
        <taxon>Echinozoa</taxon>
        <taxon>Holothuroidea</taxon>
        <taxon>Aspidochirotacea</taxon>
        <taxon>Aspidochirotida</taxon>
        <taxon>Holothuriidae</taxon>
        <taxon>Holothuria</taxon>
    </lineage>
</organism>
<feature type="compositionally biased region" description="Gly residues" evidence="1">
    <location>
        <begin position="506"/>
        <end position="515"/>
    </location>
</feature>
<feature type="region of interest" description="Disordered" evidence="1">
    <location>
        <begin position="199"/>
        <end position="540"/>
    </location>
</feature>
<protein>
    <submittedName>
        <fullName evidence="2">Ribosome-binding protein 1</fullName>
    </submittedName>
</protein>
<gene>
    <name evidence="2" type="ORF">HOLleu_34533</name>
</gene>
<feature type="compositionally biased region" description="Low complexity" evidence="1">
    <location>
        <begin position="472"/>
        <end position="489"/>
    </location>
</feature>
<evidence type="ECO:0000313" key="2">
    <source>
        <dbReference type="EMBL" id="KAJ8024588.1"/>
    </source>
</evidence>
<dbReference type="EMBL" id="JAIZAY010000018">
    <property type="protein sequence ID" value="KAJ8024588.1"/>
    <property type="molecule type" value="Genomic_DNA"/>
</dbReference>
<proteinExistence type="predicted"/>
<feature type="compositionally biased region" description="Gly residues" evidence="1">
    <location>
        <begin position="460"/>
        <end position="471"/>
    </location>
</feature>
<name>A0A9Q1BGB1_HOLLE</name>
<accession>A0A9Q1BGB1</accession>
<sequence>MSELGPSNAPIKKMNVAEEIRINAHPLIGVECMTEYEHVEPYQEPHYECSVCQFLLMPGNVIPHLMGYKHRVKYVETFRPELFNEFIRPTADRHNLLKSSGEFIDDDKKAKGTLSGRARDVAVEIEKREGRRMMKTVVLRGQKVPSQLRTGQIHFSEIGRMGGMHDWSFKAVDDGWNFSEAAVNWGYQGGGHMGMGHGPGHMGMGPDGPGPRGMGPDGPGPMGMGPDGPGPMGMGPDGPGPMGMGPDGPGPMGMGPDGPGPRGMGPDGPGPRGMGPDGPGPRGMGPDGPGPRGMGPDGPGPRGMGPDGPGPRGMGPDGPGPRGMGPDGPGPRGMGPDGPGPRGMGPDGPGQRGMGPDGPGQRGMGPDGPGQRGMGPDGPGPRGMGPDGPGPRGMGPDGPGPRGMGPDGPGPRGMGPDGPGPRGMGPDGPSPGGMGRDGPGPMGMGPDGPGPMGMRPDGPGMMGMGPDGPGPIGMRPDGPGNMGMRPDGSGPMGMGPDGPGHMRGNMGMGNDGPGPMGMRAMGPESGGPGWMDPRAERTGPHTQHFFTEADINPQLLSDEFIKREYERRFGGKKKNSHQPPLPDGPPSKKPRPPPPPGNMPDSDADSSEKMQNLFNELSTSMIKNEEDASMALQVSNTLTEALLNYRLKSLRKGGGTYPLGESITIRATSHLTESSRYHKKSLFHCASISCSPHPSIGGRDCRCTSGCNTSDICISYCHMLYQPRPLRDQTPVLQTSLQEHHNVSLDRNSATCFQVSTPSTVTIEFWVSDRISK</sequence>
<keyword evidence="3" id="KW-1185">Reference proteome</keyword>
<feature type="compositionally biased region" description="Gly residues" evidence="1">
    <location>
        <begin position="199"/>
        <end position="451"/>
    </location>
</feature>
<dbReference type="Proteomes" id="UP001152320">
    <property type="component" value="Chromosome 18"/>
</dbReference>
<comment type="caution">
    <text evidence="2">The sequence shown here is derived from an EMBL/GenBank/DDBJ whole genome shotgun (WGS) entry which is preliminary data.</text>
</comment>
<dbReference type="OrthoDB" id="5877502at2759"/>
<evidence type="ECO:0000256" key="1">
    <source>
        <dbReference type="SAM" id="MobiDB-lite"/>
    </source>
</evidence>
<reference evidence="2" key="1">
    <citation type="submission" date="2021-10" db="EMBL/GenBank/DDBJ databases">
        <title>Tropical sea cucumber genome reveals ecological adaptation and Cuvierian tubules defense mechanism.</title>
        <authorList>
            <person name="Chen T."/>
        </authorList>
    </citation>
    <scope>NUCLEOTIDE SEQUENCE</scope>
    <source>
        <strain evidence="2">Nanhai2018</strain>
        <tissue evidence="2">Muscle</tissue>
    </source>
</reference>
<feature type="compositionally biased region" description="Pro residues" evidence="1">
    <location>
        <begin position="579"/>
        <end position="598"/>
    </location>
</feature>
<evidence type="ECO:0000313" key="3">
    <source>
        <dbReference type="Proteomes" id="UP001152320"/>
    </source>
</evidence>
<dbReference type="AlphaFoldDB" id="A0A9Q1BGB1"/>
<feature type="region of interest" description="Disordered" evidence="1">
    <location>
        <begin position="569"/>
        <end position="608"/>
    </location>
</feature>